<dbReference type="AlphaFoldDB" id="A0A6G0ZKY8"/>
<evidence type="ECO:0000313" key="3">
    <source>
        <dbReference type="Proteomes" id="UP000478052"/>
    </source>
</evidence>
<gene>
    <name evidence="2" type="ORF">FWK35_00031417</name>
</gene>
<feature type="domain" description="HAT C-terminal dimerisation" evidence="1">
    <location>
        <begin position="18"/>
        <end position="52"/>
    </location>
</feature>
<dbReference type="EMBL" id="VUJU01000222">
    <property type="protein sequence ID" value="KAF0772019.1"/>
    <property type="molecule type" value="Genomic_DNA"/>
</dbReference>
<dbReference type="Proteomes" id="UP000478052">
    <property type="component" value="Unassembled WGS sequence"/>
</dbReference>
<reference evidence="2 3" key="1">
    <citation type="submission" date="2019-08" db="EMBL/GenBank/DDBJ databases">
        <title>Whole genome of Aphis craccivora.</title>
        <authorList>
            <person name="Voronova N.V."/>
            <person name="Shulinski R.S."/>
            <person name="Bandarenka Y.V."/>
            <person name="Zhorov D.G."/>
            <person name="Warner D."/>
        </authorList>
    </citation>
    <scope>NUCLEOTIDE SEQUENCE [LARGE SCALE GENOMIC DNA]</scope>
    <source>
        <strain evidence="2">180601</strain>
        <tissue evidence="2">Whole Body</tissue>
    </source>
</reference>
<organism evidence="2 3">
    <name type="scientific">Aphis craccivora</name>
    <name type="common">Cowpea aphid</name>
    <dbReference type="NCBI Taxonomy" id="307492"/>
    <lineage>
        <taxon>Eukaryota</taxon>
        <taxon>Metazoa</taxon>
        <taxon>Ecdysozoa</taxon>
        <taxon>Arthropoda</taxon>
        <taxon>Hexapoda</taxon>
        <taxon>Insecta</taxon>
        <taxon>Pterygota</taxon>
        <taxon>Neoptera</taxon>
        <taxon>Paraneoptera</taxon>
        <taxon>Hemiptera</taxon>
        <taxon>Sternorrhyncha</taxon>
        <taxon>Aphidomorpha</taxon>
        <taxon>Aphidoidea</taxon>
        <taxon>Aphididae</taxon>
        <taxon>Aphidini</taxon>
        <taxon>Aphis</taxon>
        <taxon>Aphis</taxon>
    </lineage>
</organism>
<evidence type="ECO:0000259" key="1">
    <source>
        <dbReference type="Pfam" id="PF05699"/>
    </source>
</evidence>
<sequence length="54" mass="6409">MVPTSKELIVDNVKLILRENVYPKLFYLYKMSLILPVTSFKCERSFSAKRRIKT</sequence>
<dbReference type="GO" id="GO:0046983">
    <property type="term" value="F:protein dimerization activity"/>
    <property type="evidence" value="ECO:0007669"/>
    <property type="project" value="InterPro"/>
</dbReference>
<keyword evidence="3" id="KW-1185">Reference proteome</keyword>
<accession>A0A6G0ZKY8</accession>
<proteinExistence type="predicted"/>
<dbReference type="InterPro" id="IPR008906">
    <property type="entry name" value="HATC_C_dom"/>
</dbReference>
<comment type="caution">
    <text evidence="2">The sequence shown here is derived from an EMBL/GenBank/DDBJ whole genome shotgun (WGS) entry which is preliminary data.</text>
</comment>
<dbReference type="Pfam" id="PF05699">
    <property type="entry name" value="Dimer_Tnp_hAT"/>
    <property type="match status" value="1"/>
</dbReference>
<name>A0A6G0ZKY8_APHCR</name>
<evidence type="ECO:0000313" key="2">
    <source>
        <dbReference type="EMBL" id="KAF0772019.1"/>
    </source>
</evidence>
<protein>
    <submittedName>
        <fullName evidence="2">Zinc finger MYM-type protein 1-like</fullName>
    </submittedName>
</protein>